<evidence type="ECO:0008006" key="4">
    <source>
        <dbReference type="Google" id="ProtNLM"/>
    </source>
</evidence>
<evidence type="ECO:0000313" key="3">
    <source>
        <dbReference type="Proteomes" id="UP000823561"/>
    </source>
</evidence>
<feature type="region of interest" description="Disordered" evidence="1">
    <location>
        <begin position="350"/>
        <end position="369"/>
    </location>
</feature>
<name>A0AAV6HF93_9TELE</name>
<dbReference type="SUPFAM" id="SSF56672">
    <property type="entry name" value="DNA/RNA polymerases"/>
    <property type="match status" value="1"/>
</dbReference>
<dbReference type="PANTHER" id="PTHR37984:SF5">
    <property type="entry name" value="PROTEIN NYNRIN-LIKE"/>
    <property type="match status" value="1"/>
</dbReference>
<keyword evidence="3" id="KW-1185">Reference proteome</keyword>
<dbReference type="InterPro" id="IPR043502">
    <property type="entry name" value="DNA/RNA_pol_sf"/>
</dbReference>
<dbReference type="Gene3D" id="3.30.70.270">
    <property type="match status" value="2"/>
</dbReference>
<protein>
    <recommendedName>
        <fullName evidence="4">Reverse transcriptase</fullName>
    </recommendedName>
</protein>
<dbReference type="PANTHER" id="PTHR37984">
    <property type="entry name" value="PROTEIN CBG26694"/>
    <property type="match status" value="1"/>
</dbReference>
<dbReference type="InterPro" id="IPR043128">
    <property type="entry name" value="Rev_trsase/Diguanyl_cyclase"/>
</dbReference>
<gene>
    <name evidence="2" type="ORF">AALO_G00029590</name>
</gene>
<organism evidence="2 3">
    <name type="scientific">Alosa alosa</name>
    <name type="common">allis shad</name>
    <dbReference type="NCBI Taxonomy" id="278164"/>
    <lineage>
        <taxon>Eukaryota</taxon>
        <taxon>Metazoa</taxon>
        <taxon>Chordata</taxon>
        <taxon>Craniata</taxon>
        <taxon>Vertebrata</taxon>
        <taxon>Euteleostomi</taxon>
        <taxon>Actinopterygii</taxon>
        <taxon>Neopterygii</taxon>
        <taxon>Teleostei</taxon>
        <taxon>Clupei</taxon>
        <taxon>Clupeiformes</taxon>
        <taxon>Clupeoidei</taxon>
        <taxon>Clupeidae</taxon>
        <taxon>Alosa</taxon>
    </lineage>
</organism>
<dbReference type="InterPro" id="IPR050951">
    <property type="entry name" value="Retrovirus_Pol_polyprotein"/>
</dbReference>
<dbReference type="Proteomes" id="UP000823561">
    <property type="component" value="Chromosome 2"/>
</dbReference>
<dbReference type="EMBL" id="JADWDJ010000002">
    <property type="protein sequence ID" value="KAG5284705.1"/>
    <property type="molecule type" value="Genomic_DNA"/>
</dbReference>
<sequence>MVPGFPLDIPYIGYLVLDFQVRGVQVPARGVVVVRDKCLGSHRALLGMNMIAACWEELFQHKKTTSTVTSGATDERGWEQVFADCQRIHASAAQWDRTDTARVACRFVISIPAHSEALVWAKLPARANYPNSCVLVEPHGEGQGVEVARALTKIHRGRVPVRVRNRQAHPVLLHRHYKIAWVTIVDTAQGDLDTDQQLQLQRFLTRWQHVFASHDEDYGCTDLVTHQIPTGEAAPVRERYRPVPPTLYQEIRTLLQVHLQHLEEVFRALERYSLKLRLEKCQLFRKEVKFLGHCVSNKGVSPDPDKVSTVQEWQPPKTVRQVRAFLGFVGYYRRFIKDFSKIAKPLNGLLTGTGRPQRRGSPPIQWNDD</sequence>
<evidence type="ECO:0000256" key="1">
    <source>
        <dbReference type="SAM" id="MobiDB-lite"/>
    </source>
</evidence>
<evidence type="ECO:0000313" key="2">
    <source>
        <dbReference type="EMBL" id="KAG5284705.1"/>
    </source>
</evidence>
<accession>A0AAV6HF93</accession>
<comment type="caution">
    <text evidence="2">The sequence shown here is derived from an EMBL/GenBank/DDBJ whole genome shotgun (WGS) entry which is preliminary data.</text>
</comment>
<dbReference type="AlphaFoldDB" id="A0AAV6HF93"/>
<proteinExistence type="predicted"/>
<reference evidence="2" key="1">
    <citation type="submission" date="2020-10" db="EMBL/GenBank/DDBJ databases">
        <title>Chromosome-scale genome assembly of the Allis shad, Alosa alosa.</title>
        <authorList>
            <person name="Margot Z."/>
            <person name="Christophe K."/>
            <person name="Cabau C."/>
            <person name="Louis A."/>
            <person name="Berthelot C."/>
            <person name="Parey E."/>
            <person name="Roest Crollius H."/>
            <person name="Montfort J."/>
            <person name="Robinson-Rechavi M."/>
            <person name="Bucao C."/>
            <person name="Bouchez O."/>
            <person name="Gislard M."/>
            <person name="Lluch J."/>
            <person name="Milhes M."/>
            <person name="Lampietro C."/>
            <person name="Lopez Roques C."/>
            <person name="Donnadieu C."/>
            <person name="Braasch I."/>
            <person name="Desvignes T."/>
            <person name="Postlethwait J."/>
            <person name="Bobe J."/>
            <person name="Guiguen Y."/>
        </authorList>
    </citation>
    <scope>NUCLEOTIDE SEQUENCE</scope>
    <source>
        <strain evidence="2">M-15738</strain>
        <tissue evidence="2">Blood</tissue>
    </source>
</reference>